<evidence type="ECO:0000313" key="2">
    <source>
        <dbReference type="EMBL" id="EEP29177.1"/>
    </source>
</evidence>
<dbReference type="InterPro" id="IPR004386">
    <property type="entry name" value="Toxin_YafQ-like"/>
</dbReference>
<proteinExistence type="predicted"/>
<protein>
    <submittedName>
        <fullName evidence="2">Addiction module toxin, RelE/StbE family</fullName>
    </submittedName>
</protein>
<name>C4G980_9FIRM</name>
<evidence type="ECO:0000313" key="3">
    <source>
        <dbReference type="Proteomes" id="UP000003494"/>
    </source>
</evidence>
<dbReference type="HOGENOM" id="CLU_161929_0_1_9"/>
<dbReference type="STRING" id="626523.GCWU000342_00531"/>
<dbReference type="InterPro" id="IPR035093">
    <property type="entry name" value="RelE/ParE_toxin_dom_sf"/>
</dbReference>
<dbReference type="Gene3D" id="3.30.2310.20">
    <property type="entry name" value="RelE-like"/>
    <property type="match status" value="1"/>
</dbReference>
<dbReference type="eggNOG" id="COG2026">
    <property type="taxonomic scope" value="Bacteria"/>
</dbReference>
<dbReference type="SUPFAM" id="SSF143011">
    <property type="entry name" value="RelE-like"/>
    <property type="match status" value="1"/>
</dbReference>
<comment type="caution">
    <text evidence="2">The sequence shown here is derived from an EMBL/GenBank/DDBJ whole genome shotgun (WGS) entry which is preliminary data.</text>
</comment>
<evidence type="ECO:0000256" key="1">
    <source>
        <dbReference type="ARBA" id="ARBA00022649"/>
    </source>
</evidence>
<dbReference type="InterPro" id="IPR007712">
    <property type="entry name" value="RelE/ParE_toxin"/>
</dbReference>
<dbReference type="EMBL" id="ACIP02000001">
    <property type="protein sequence ID" value="EEP29177.1"/>
    <property type="molecule type" value="Genomic_DNA"/>
</dbReference>
<keyword evidence="3" id="KW-1185">Reference proteome</keyword>
<keyword evidence="1" id="KW-1277">Toxin-antitoxin system</keyword>
<reference evidence="2" key="1">
    <citation type="submission" date="2009-04" db="EMBL/GenBank/DDBJ databases">
        <authorList>
            <person name="Weinstock G."/>
            <person name="Sodergren E."/>
            <person name="Clifton S."/>
            <person name="Fulton L."/>
            <person name="Fulton B."/>
            <person name="Courtney L."/>
            <person name="Fronick C."/>
            <person name="Harrison M."/>
            <person name="Strong C."/>
            <person name="Farmer C."/>
            <person name="Delahaunty K."/>
            <person name="Markovic C."/>
            <person name="Hall O."/>
            <person name="Minx P."/>
            <person name="Tomlinson C."/>
            <person name="Mitreva M."/>
            <person name="Nelson J."/>
            <person name="Hou S."/>
            <person name="Wollam A."/>
            <person name="Pepin K.H."/>
            <person name="Johnson M."/>
            <person name="Bhonagiri V."/>
            <person name="Nash W.E."/>
            <person name="Warren W."/>
            <person name="Chinwalla A."/>
            <person name="Mardis E.R."/>
            <person name="Wilson R.K."/>
        </authorList>
    </citation>
    <scope>NUCLEOTIDE SEQUENCE [LARGE SCALE GENOMIC DNA]</scope>
    <source>
        <strain evidence="2">DSM 14600</strain>
    </source>
</reference>
<accession>C4G980</accession>
<dbReference type="Pfam" id="PF15738">
    <property type="entry name" value="YafQ_toxin"/>
    <property type="match status" value="1"/>
</dbReference>
<gene>
    <name evidence="2" type="ORF">GCWU000342_00531</name>
</gene>
<sequence>MAYKITYTKRFQKHYKKMAATEKKQIKSKVETLSKNPLHPSLRTKRIQGTDDLFECSVNMDIRIIWYYEDDQLILLLDVGHHDILDRI</sequence>
<organism evidence="2 3">
    <name type="scientific">Shuttleworthella satelles DSM 14600</name>
    <dbReference type="NCBI Taxonomy" id="626523"/>
    <lineage>
        <taxon>Bacteria</taxon>
        <taxon>Bacillati</taxon>
        <taxon>Bacillota</taxon>
        <taxon>Clostridia</taxon>
        <taxon>Lachnospirales</taxon>
        <taxon>Lachnospiraceae</taxon>
        <taxon>Shuttleworthella</taxon>
    </lineage>
</organism>
<dbReference type="NCBIfam" id="TIGR02385">
    <property type="entry name" value="RelE_StbE"/>
    <property type="match status" value="1"/>
</dbReference>
<dbReference type="AlphaFoldDB" id="C4G980"/>
<dbReference type="Proteomes" id="UP000003494">
    <property type="component" value="Unassembled WGS sequence"/>
</dbReference>